<dbReference type="SMART" id="SM00220">
    <property type="entry name" value="S_TKc"/>
    <property type="match status" value="1"/>
</dbReference>
<dbReference type="EMBL" id="BBXV01000072">
    <property type="protein sequence ID" value="GAQ19839.1"/>
    <property type="molecule type" value="Genomic_DNA"/>
</dbReference>
<keyword evidence="1" id="KW-0472">Membrane</keyword>
<dbReference type="PANTHER" id="PTHR44167:SF24">
    <property type="entry name" value="SERINE_THREONINE-PROTEIN KINASE CHK2"/>
    <property type="match status" value="1"/>
</dbReference>
<evidence type="ECO:0000259" key="2">
    <source>
        <dbReference type="PROSITE" id="PS50011"/>
    </source>
</evidence>
<dbReference type="Proteomes" id="UP000052946">
    <property type="component" value="Unassembled WGS sequence"/>
</dbReference>
<organism evidence="3 4">
    <name type="scientific">Oceanobacillus picturae</name>
    <dbReference type="NCBI Taxonomy" id="171693"/>
    <lineage>
        <taxon>Bacteria</taxon>
        <taxon>Bacillati</taxon>
        <taxon>Bacillota</taxon>
        <taxon>Bacilli</taxon>
        <taxon>Bacillales</taxon>
        <taxon>Bacillaceae</taxon>
        <taxon>Oceanobacillus</taxon>
    </lineage>
</organism>
<accession>A0A0U9HB98</accession>
<sequence>MMKQDWKKHDSEVKPGMFIEGKWHKKKYLIKKKLGAGAIGSVYLCDVNGRPAALKISDNSTSMTVEVNVLKSLEKVQGTRLGPYLLDVDDWVSPLGAKYSFYVMEYLKGEPLGTFIQQQGKEWLGVFMLQLLEDLNKLHQSGWVFGDLKTENLMVIQTPPRLRWVDVGGTTQIGRAIKEYTEFYDRGYWGMGTRRAEPSYDLFAFVMVFLHVYYPKRFEKGANPEATLMRKLNEVKALTPYRHVLKKALMGKYTSSADMKRDLIQLLQRVQQHKQTQTRSQSRKKVNSTKPVAMEIGGLTFLAVGYYLLSLLL</sequence>
<keyword evidence="1" id="KW-0812">Transmembrane</keyword>
<dbReference type="GO" id="GO:0005524">
    <property type="term" value="F:ATP binding"/>
    <property type="evidence" value="ECO:0007669"/>
    <property type="project" value="InterPro"/>
</dbReference>
<dbReference type="PANTHER" id="PTHR44167">
    <property type="entry name" value="OVARIAN-SPECIFIC SERINE/THREONINE-PROTEIN KINASE LOK-RELATED"/>
    <property type="match status" value="1"/>
</dbReference>
<evidence type="ECO:0000256" key="1">
    <source>
        <dbReference type="SAM" id="Phobius"/>
    </source>
</evidence>
<dbReference type="PROSITE" id="PS50011">
    <property type="entry name" value="PROTEIN_KINASE_DOM"/>
    <property type="match status" value="1"/>
</dbReference>
<dbReference type="Pfam" id="PF00069">
    <property type="entry name" value="Pkinase"/>
    <property type="match status" value="1"/>
</dbReference>
<comment type="caution">
    <text evidence="3">The sequence shown here is derived from an EMBL/GenBank/DDBJ whole genome shotgun (WGS) entry which is preliminary data.</text>
</comment>
<proteinExistence type="predicted"/>
<gene>
    <name evidence="3" type="ORF">OPHB3_3823</name>
</gene>
<feature type="transmembrane region" description="Helical" evidence="1">
    <location>
        <begin position="292"/>
        <end position="309"/>
    </location>
</feature>
<dbReference type="GO" id="GO:0004674">
    <property type="term" value="F:protein serine/threonine kinase activity"/>
    <property type="evidence" value="ECO:0007669"/>
    <property type="project" value="TreeGrafter"/>
</dbReference>
<feature type="domain" description="Protein kinase" evidence="2">
    <location>
        <begin position="28"/>
        <end position="293"/>
    </location>
</feature>
<dbReference type="AlphaFoldDB" id="A0A0U9HB98"/>
<evidence type="ECO:0000313" key="4">
    <source>
        <dbReference type="Proteomes" id="UP000052946"/>
    </source>
</evidence>
<keyword evidence="3" id="KW-0808">Transferase</keyword>
<dbReference type="InterPro" id="IPR011009">
    <property type="entry name" value="Kinase-like_dom_sf"/>
</dbReference>
<keyword evidence="1" id="KW-1133">Transmembrane helix</keyword>
<reference evidence="3 4" key="2">
    <citation type="journal article" date="2016" name="Genome Announc.">
        <title>Draft Genome Sequence of Oceanobacillus picturae Heshi-B3, Isolated from Fermented Rice Bran in a Traditional Japanese Seafood Dish.</title>
        <authorList>
            <person name="Akuzawa S."/>
            <person name="Nagaoka J."/>
            <person name="Kanekatsu M."/>
            <person name="Kanesaki Y."/>
            <person name="Suzuki T."/>
        </authorList>
    </citation>
    <scope>NUCLEOTIDE SEQUENCE [LARGE SCALE GENOMIC DNA]</scope>
    <source>
        <strain evidence="3 4">Heshi-B3</strain>
    </source>
</reference>
<name>A0A0U9HB98_9BACI</name>
<keyword evidence="3" id="KW-0418">Kinase</keyword>
<dbReference type="InterPro" id="IPR000719">
    <property type="entry name" value="Prot_kinase_dom"/>
</dbReference>
<dbReference type="SUPFAM" id="SSF56112">
    <property type="entry name" value="Protein kinase-like (PK-like)"/>
    <property type="match status" value="1"/>
</dbReference>
<dbReference type="Gene3D" id="1.10.510.10">
    <property type="entry name" value="Transferase(Phosphotransferase) domain 1"/>
    <property type="match status" value="1"/>
</dbReference>
<protein>
    <submittedName>
        <fullName evidence="3">Serine/threonine-protein kinase PknG</fullName>
    </submittedName>
</protein>
<reference evidence="4" key="1">
    <citation type="submission" date="2015-07" db="EMBL/GenBank/DDBJ databases">
        <title>Draft Genome Sequence of Oceanobacillus picturae Heshi-B3 that Was Isolated from Fermented Rice Bran with Aging Salted Mackerel, Which Was Named Heshiko as Traditional Fermented Seafood in Japan.</title>
        <authorList>
            <person name="Akuzawa S."/>
            <person name="Nakagawa J."/>
            <person name="Kanekatsu T."/>
            <person name="Kanesaki Y."/>
            <person name="Suzuki T."/>
        </authorList>
    </citation>
    <scope>NUCLEOTIDE SEQUENCE [LARGE SCALE GENOMIC DNA]</scope>
    <source>
        <strain evidence="4">Heshi-B3</strain>
    </source>
</reference>
<evidence type="ECO:0000313" key="3">
    <source>
        <dbReference type="EMBL" id="GAQ19839.1"/>
    </source>
</evidence>